<feature type="transmembrane region" description="Helical" evidence="6">
    <location>
        <begin position="61"/>
        <end position="92"/>
    </location>
</feature>
<dbReference type="Proteomes" id="UP000005089">
    <property type="component" value="Unassembled WGS sequence"/>
</dbReference>
<dbReference type="eggNOG" id="COG0697">
    <property type="taxonomic scope" value="Bacteria"/>
</dbReference>
<dbReference type="EMBL" id="GG658170">
    <property type="protein sequence ID" value="EEO31018.1"/>
    <property type="molecule type" value="Genomic_DNA"/>
</dbReference>
<dbReference type="PANTHER" id="PTHR32322">
    <property type="entry name" value="INNER MEMBRANE TRANSPORTER"/>
    <property type="match status" value="1"/>
</dbReference>
<evidence type="ECO:0000259" key="7">
    <source>
        <dbReference type="Pfam" id="PF00892"/>
    </source>
</evidence>
<dbReference type="STRING" id="847.BRW83_0023"/>
<dbReference type="GO" id="GO:0005886">
    <property type="term" value="C:plasma membrane"/>
    <property type="evidence" value="ECO:0007669"/>
    <property type="project" value="UniProtKB-SubCell"/>
</dbReference>
<keyword evidence="4 6" id="KW-1133">Transmembrane helix</keyword>
<dbReference type="AlphaFoldDB" id="C3XCU2"/>
<evidence type="ECO:0000256" key="6">
    <source>
        <dbReference type="SAM" id="Phobius"/>
    </source>
</evidence>
<feature type="transmembrane region" description="Helical" evidence="6">
    <location>
        <begin position="245"/>
        <end position="263"/>
    </location>
</feature>
<dbReference type="RefSeq" id="WP_005882686.1">
    <property type="nucleotide sequence ID" value="NZ_CP019430.1"/>
</dbReference>
<organism evidence="8 9">
    <name type="scientific">Oxalobacter formigenes OXCC13</name>
    <dbReference type="NCBI Taxonomy" id="556269"/>
    <lineage>
        <taxon>Bacteria</taxon>
        <taxon>Pseudomonadati</taxon>
        <taxon>Pseudomonadota</taxon>
        <taxon>Betaproteobacteria</taxon>
        <taxon>Burkholderiales</taxon>
        <taxon>Oxalobacteraceae</taxon>
        <taxon>Oxalobacter</taxon>
    </lineage>
</organism>
<comment type="subcellular location">
    <subcellularLocation>
        <location evidence="1">Cell membrane</location>
        <topology evidence="1">Multi-pass membrane protein</topology>
    </subcellularLocation>
</comment>
<keyword evidence="9" id="KW-1185">Reference proteome</keyword>
<keyword evidence="5 6" id="KW-0472">Membrane</keyword>
<feature type="domain" description="EamA" evidence="7">
    <location>
        <begin position="1"/>
        <end position="115"/>
    </location>
</feature>
<reference evidence="8 9" key="1">
    <citation type="submission" date="2009-02" db="EMBL/GenBank/DDBJ databases">
        <title>The Genome Sequence of Oxalobacter formigenes OXCC13.</title>
        <authorList>
            <consortium name="The Broad Institute Genome Sequencing Platform"/>
            <person name="Ward D."/>
            <person name="Young S.K."/>
            <person name="Kodira C.D."/>
            <person name="Zeng Q."/>
            <person name="Koehrsen M."/>
            <person name="Alvarado L."/>
            <person name="Berlin A."/>
            <person name="Borenstein D."/>
            <person name="Chen Z."/>
            <person name="Engels R."/>
            <person name="Freedman E."/>
            <person name="Gellesch M."/>
            <person name="Goldberg J."/>
            <person name="Griggs A."/>
            <person name="Gujja S."/>
            <person name="Heiman D."/>
            <person name="Hepburn T."/>
            <person name="Howarth C."/>
            <person name="Jen D."/>
            <person name="Larson L."/>
            <person name="Lewis B."/>
            <person name="Mehta T."/>
            <person name="Park D."/>
            <person name="Pearson M."/>
            <person name="Roberts A."/>
            <person name="Saif S."/>
            <person name="Shea T."/>
            <person name="Shenoy N."/>
            <person name="Sisk P."/>
            <person name="Stolte C."/>
            <person name="Sykes S."/>
            <person name="Walk T."/>
            <person name="White J."/>
            <person name="Yandava C."/>
            <person name="Allison M.J."/>
            <person name="Lander E."/>
            <person name="Nusbaum C."/>
            <person name="Galagan J."/>
            <person name="Birren B."/>
        </authorList>
    </citation>
    <scope>NUCLEOTIDE SEQUENCE [LARGE SCALE GENOMIC DNA]</scope>
    <source>
        <strain evidence="8 9">OXCC13</strain>
    </source>
</reference>
<feature type="transmembrane region" description="Helical" evidence="6">
    <location>
        <begin position="99"/>
        <end position="116"/>
    </location>
</feature>
<evidence type="ECO:0000256" key="5">
    <source>
        <dbReference type="ARBA" id="ARBA00023136"/>
    </source>
</evidence>
<evidence type="ECO:0000256" key="2">
    <source>
        <dbReference type="ARBA" id="ARBA00022475"/>
    </source>
</evidence>
<dbReference type="HOGENOM" id="CLU_033863_5_0_4"/>
<name>C3XCU2_OXAFO</name>
<feature type="transmembrane region" description="Helical" evidence="6">
    <location>
        <begin position="122"/>
        <end position="144"/>
    </location>
</feature>
<feature type="transmembrane region" description="Helical" evidence="6">
    <location>
        <begin position="156"/>
        <end position="176"/>
    </location>
</feature>
<dbReference type="InterPro" id="IPR050638">
    <property type="entry name" value="AA-Vitamin_Transporters"/>
</dbReference>
<dbReference type="SUPFAM" id="SSF103481">
    <property type="entry name" value="Multidrug resistance efflux transporter EmrE"/>
    <property type="match status" value="2"/>
</dbReference>
<protein>
    <submittedName>
        <fullName evidence="8">Putative membrane protein</fullName>
    </submittedName>
</protein>
<gene>
    <name evidence="8" type="ORF">OFBG_02046</name>
</gene>
<accession>C3XCU2</accession>
<keyword evidence="3 6" id="KW-0812">Transmembrane</keyword>
<feature type="transmembrane region" description="Helical" evidence="6">
    <location>
        <begin position="188"/>
        <end position="209"/>
    </location>
</feature>
<dbReference type="PANTHER" id="PTHR32322:SF18">
    <property type="entry name" value="S-ADENOSYLMETHIONINE_S-ADENOSYLHOMOCYSTEINE TRANSPORTER"/>
    <property type="match status" value="1"/>
</dbReference>
<evidence type="ECO:0000313" key="8">
    <source>
        <dbReference type="EMBL" id="EEO31018.1"/>
    </source>
</evidence>
<evidence type="ECO:0000256" key="3">
    <source>
        <dbReference type="ARBA" id="ARBA00022692"/>
    </source>
</evidence>
<proteinExistence type="predicted"/>
<dbReference type="InterPro" id="IPR000620">
    <property type="entry name" value="EamA_dom"/>
</dbReference>
<keyword evidence="2" id="KW-1003">Cell membrane</keyword>
<evidence type="ECO:0000256" key="4">
    <source>
        <dbReference type="ARBA" id="ARBA00022989"/>
    </source>
</evidence>
<dbReference type="InterPro" id="IPR037185">
    <property type="entry name" value="EmrE-like"/>
</dbReference>
<dbReference type="Pfam" id="PF00892">
    <property type="entry name" value="EamA"/>
    <property type="match status" value="2"/>
</dbReference>
<feature type="domain" description="EamA" evidence="7">
    <location>
        <begin position="127"/>
        <end position="261"/>
    </location>
</feature>
<evidence type="ECO:0000313" key="9">
    <source>
        <dbReference type="Proteomes" id="UP000005089"/>
    </source>
</evidence>
<feature type="transmembrane region" description="Helical" evidence="6">
    <location>
        <begin position="221"/>
        <end position="239"/>
    </location>
</feature>
<evidence type="ECO:0000256" key="1">
    <source>
        <dbReference type="ARBA" id="ARBA00004651"/>
    </source>
</evidence>
<sequence length="282" mass="30823">MKFGIRYFPPITFRTLGLLAALPILFIFARSQHASLAIPKGHLLSLIKLSIPNVLVWNTMIILGIGMLSSGRAAILGYTMPIWAVLAGFILYKDKLSPMAWLGVICAGSGAILLLSGEFSNIAGKPLGTILVLIGACSWGYGTVEMRKTVLAMPSISVTFWMIAISAIPLTIYTVIFEHSKWHQVDAWGWATIAYNGLMVFGMANIIWIQMARKLPPVVSSLSVMMIPVVGVFSGTLLLAEAPRWQDYAALVLILASMSTVLLKPSRNHKEEAEDIPRKDPQ</sequence>